<dbReference type="AlphaFoldDB" id="A0A8X6SPS0"/>
<keyword evidence="1" id="KW-0067">ATP-binding</keyword>
<keyword evidence="1" id="KW-0347">Helicase</keyword>
<proteinExistence type="predicted"/>
<keyword evidence="2" id="KW-1185">Reference proteome</keyword>
<organism evidence="1 2">
    <name type="scientific">Trichonephila clavipes</name>
    <name type="common">Golden silk orbweaver</name>
    <name type="synonym">Nephila clavipes</name>
    <dbReference type="NCBI Taxonomy" id="2585209"/>
    <lineage>
        <taxon>Eukaryota</taxon>
        <taxon>Metazoa</taxon>
        <taxon>Ecdysozoa</taxon>
        <taxon>Arthropoda</taxon>
        <taxon>Chelicerata</taxon>
        <taxon>Arachnida</taxon>
        <taxon>Araneae</taxon>
        <taxon>Araneomorphae</taxon>
        <taxon>Entelegynae</taxon>
        <taxon>Araneoidea</taxon>
        <taxon>Nephilidae</taxon>
        <taxon>Trichonephila</taxon>
    </lineage>
</organism>
<reference evidence="1" key="1">
    <citation type="submission" date="2020-08" db="EMBL/GenBank/DDBJ databases">
        <title>Multicomponent nature underlies the extraordinary mechanical properties of spider dragline silk.</title>
        <authorList>
            <person name="Kono N."/>
            <person name="Nakamura H."/>
            <person name="Mori M."/>
            <person name="Yoshida Y."/>
            <person name="Ohtoshi R."/>
            <person name="Malay A.D."/>
            <person name="Moran D.A.P."/>
            <person name="Tomita M."/>
            <person name="Numata K."/>
            <person name="Arakawa K."/>
        </authorList>
    </citation>
    <scope>NUCLEOTIDE SEQUENCE</scope>
</reference>
<protein>
    <submittedName>
        <fullName evidence="1">ATP-dependent DNA helicase</fullName>
    </submittedName>
</protein>
<accession>A0A8X6SPS0</accession>
<keyword evidence="1" id="KW-0378">Hydrolase</keyword>
<gene>
    <name evidence="1" type="ORF">TNCV_1074041</name>
</gene>
<dbReference type="Gene3D" id="3.40.50.300">
    <property type="entry name" value="P-loop containing nucleotide triphosphate hydrolases"/>
    <property type="match status" value="1"/>
</dbReference>
<dbReference type="GO" id="GO:0004386">
    <property type="term" value="F:helicase activity"/>
    <property type="evidence" value="ECO:0007669"/>
    <property type="project" value="UniProtKB-KW"/>
</dbReference>
<name>A0A8X6SPS0_TRICX</name>
<sequence length="114" mass="12584">MSNEKQKGLLLRVISPLLSSDQTPFQIFFTASAGCGKTFVITFLMEIYNHYTDNEGYCHACITGASAGKAAAAISGTPVHTAYKISLSRLLRLQSEAAQQYRTLFKYKKVIIID</sequence>
<dbReference type="EMBL" id="BMAU01021346">
    <property type="protein sequence ID" value="GFY17669.1"/>
    <property type="molecule type" value="Genomic_DNA"/>
</dbReference>
<dbReference type="Pfam" id="PF13245">
    <property type="entry name" value="AAA_19"/>
    <property type="match status" value="1"/>
</dbReference>
<evidence type="ECO:0000313" key="1">
    <source>
        <dbReference type="EMBL" id="GFY17669.1"/>
    </source>
</evidence>
<dbReference type="PROSITE" id="PS51257">
    <property type="entry name" value="PROKAR_LIPOPROTEIN"/>
    <property type="match status" value="1"/>
</dbReference>
<evidence type="ECO:0000313" key="2">
    <source>
        <dbReference type="Proteomes" id="UP000887159"/>
    </source>
</evidence>
<dbReference type="Proteomes" id="UP000887159">
    <property type="component" value="Unassembled WGS sequence"/>
</dbReference>
<dbReference type="InterPro" id="IPR027417">
    <property type="entry name" value="P-loop_NTPase"/>
</dbReference>
<comment type="caution">
    <text evidence="1">The sequence shown here is derived from an EMBL/GenBank/DDBJ whole genome shotgun (WGS) entry which is preliminary data.</text>
</comment>
<keyword evidence="1" id="KW-0547">Nucleotide-binding</keyword>